<dbReference type="PANTHER" id="PTHR33281:SF19">
    <property type="entry name" value="VOLTAGE-DEPENDENT ANION CHANNEL-FORMING PROTEIN YNEE"/>
    <property type="match status" value="1"/>
</dbReference>
<proteinExistence type="predicted"/>
<keyword evidence="10" id="KW-1185">Reference proteome</keyword>
<keyword evidence="4" id="KW-0812">Transmembrane</keyword>
<comment type="caution">
    <text evidence="9">The sequence shown here is derived from an EMBL/GenBank/DDBJ whole genome shotgun (WGS) entry which is preliminary data.</text>
</comment>
<evidence type="ECO:0000256" key="5">
    <source>
        <dbReference type="ARBA" id="ARBA00022989"/>
    </source>
</evidence>
<comment type="subcellular location">
    <subcellularLocation>
        <location evidence="1">Cell membrane</location>
        <topology evidence="1">Multi-pass membrane protein</topology>
    </subcellularLocation>
</comment>
<evidence type="ECO:0000256" key="2">
    <source>
        <dbReference type="ARBA" id="ARBA00022448"/>
    </source>
</evidence>
<gene>
    <name evidence="9" type="ORF">WJX81_003973</name>
</gene>
<dbReference type="PANTHER" id="PTHR33281">
    <property type="entry name" value="UPF0187 PROTEIN YNEE"/>
    <property type="match status" value="1"/>
</dbReference>
<sequence length="541" mass="59989">MMRVLLLRTQAVLMSARDSVGALSEEKAVLRTQVARMQGALQRVRLQALPASPKLYECVGKEESRGVMAAFRAARQHKPLAAAGEGACGDPVRRQLDAEFAKHSPMLAARPPTQDIPSAYAALEARDMPDKTDATCAVVILGSPPATPPSLGRKLHKDLRSALAAITRSPAPLSGQQERTAVRTAATRYAYKESSRLHIRRTVFDFDDWADHRSSARYFRHIRDLAQSRIVRGLAQPLLVVVVVSTAVSVYETLREDGFWVMGQWPSLCLESDQAVNLTSFALSLLLVFRTNTSYARWLDARRVFGGILNRSRDIVRQGLTWFDDDQTEECAMLARWTVAFSLATMAHLRKECHLERDLQDILPEEERAMLLAARHRPNAALQVLSQVIATANPREGRAARMDENLTFFFDAVGLCERILKTPIPLSYTRHTSRFLVIWLIFLPLTLWPTAGWTTVPATTIIAFLLLGIEEIGVQIEEPFSILPLENLCVAVKEDIAEMCGEGSGMRSLVKRRLPRASQQSSEPAQAVEALSASGNGAEQS</sequence>
<accession>A0AAW1RKD4</accession>
<evidence type="ECO:0000313" key="10">
    <source>
        <dbReference type="Proteomes" id="UP001445335"/>
    </source>
</evidence>
<evidence type="ECO:0000256" key="4">
    <source>
        <dbReference type="ARBA" id="ARBA00022692"/>
    </source>
</evidence>
<evidence type="ECO:0000313" key="9">
    <source>
        <dbReference type="EMBL" id="KAK9834162.1"/>
    </source>
</evidence>
<evidence type="ECO:0000256" key="8">
    <source>
        <dbReference type="SAM" id="MobiDB-lite"/>
    </source>
</evidence>
<dbReference type="EMBL" id="JALJOU010000033">
    <property type="protein sequence ID" value="KAK9834162.1"/>
    <property type="molecule type" value="Genomic_DNA"/>
</dbReference>
<name>A0AAW1RKD4_9CHLO</name>
<dbReference type="InterPro" id="IPR044669">
    <property type="entry name" value="YneE/VCCN1/2-like"/>
</dbReference>
<dbReference type="GO" id="GO:0005254">
    <property type="term" value="F:chloride channel activity"/>
    <property type="evidence" value="ECO:0007669"/>
    <property type="project" value="InterPro"/>
</dbReference>
<keyword evidence="2" id="KW-0813">Transport</keyword>
<protein>
    <submittedName>
        <fullName evidence="9">Uncharacterized protein</fullName>
    </submittedName>
</protein>
<dbReference type="Proteomes" id="UP001445335">
    <property type="component" value="Unassembled WGS sequence"/>
</dbReference>
<reference evidence="9 10" key="1">
    <citation type="journal article" date="2024" name="Nat. Commun.">
        <title>Phylogenomics reveals the evolutionary origins of lichenization in chlorophyte algae.</title>
        <authorList>
            <person name="Puginier C."/>
            <person name="Libourel C."/>
            <person name="Otte J."/>
            <person name="Skaloud P."/>
            <person name="Haon M."/>
            <person name="Grisel S."/>
            <person name="Petersen M."/>
            <person name="Berrin J.G."/>
            <person name="Delaux P.M."/>
            <person name="Dal Grande F."/>
            <person name="Keller J."/>
        </authorList>
    </citation>
    <scope>NUCLEOTIDE SEQUENCE [LARGE SCALE GENOMIC DNA]</scope>
    <source>
        <strain evidence="9 10">SAG 245.80</strain>
    </source>
</reference>
<keyword evidence="5" id="KW-1133">Transmembrane helix</keyword>
<keyword evidence="6" id="KW-0406">Ion transport</keyword>
<dbReference type="Pfam" id="PF25539">
    <property type="entry name" value="Bestrophin_2"/>
    <property type="match status" value="1"/>
</dbReference>
<evidence type="ECO:0000256" key="7">
    <source>
        <dbReference type="ARBA" id="ARBA00023136"/>
    </source>
</evidence>
<dbReference type="GO" id="GO:0005886">
    <property type="term" value="C:plasma membrane"/>
    <property type="evidence" value="ECO:0007669"/>
    <property type="project" value="UniProtKB-SubCell"/>
</dbReference>
<evidence type="ECO:0000256" key="1">
    <source>
        <dbReference type="ARBA" id="ARBA00004651"/>
    </source>
</evidence>
<dbReference type="AlphaFoldDB" id="A0AAW1RKD4"/>
<feature type="region of interest" description="Disordered" evidence="8">
    <location>
        <begin position="517"/>
        <end position="541"/>
    </location>
</feature>
<evidence type="ECO:0000256" key="6">
    <source>
        <dbReference type="ARBA" id="ARBA00023065"/>
    </source>
</evidence>
<evidence type="ECO:0000256" key="3">
    <source>
        <dbReference type="ARBA" id="ARBA00022475"/>
    </source>
</evidence>
<keyword evidence="3" id="KW-1003">Cell membrane</keyword>
<organism evidence="9 10">
    <name type="scientific">Elliptochloris bilobata</name>
    <dbReference type="NCBI Taxonomy" id="381761"/>
    <lineage>
        <taxon>Eukaryota</taxon>
        <taxon>Viridiplantae</taxon>
        <taxon>Chlorophyta</taxon>
        <taxon>core chlorophytes</taxon>
        <taxon>Trebouxiophyceae</taxon>
        <taxon>Trebouxiophyceae incertae sedis</taxon>
        <taxon>Elliptochloris clade</taxon>
        <taxon>Elliptochloris</taxon>
    </lineage>
</organism>
<keyword evidence="7" id="KW-0472">Membrane</keyword>